<reference evidence="3" key="1">
    <citation type="journal article" date="2023" name="Genome Biol. Evol.">
        <title>First Whole Genome Sequence and Flow Cytometry Genome Size Data for the Lichen-Forming Fungus Ramalina farinacea (Ascomycota).</title>
        <authorList>
            <person name="Llewellyn T."/>
            <person name="Mian S."/>
            <person name="Hill R."/>
            <person name="Leitch I.J."/>
            <person name="Gaya E."/>
        </authorList>
    </citation>
    <scope>NUCLEOTIDE SEQUENCE</scope>
    <source>
        <strain evidence="3">LIQ254RAFAR</strain>
    </source>
</reference>
<evidence type="ECO:0000256" key="1">
    <source>
        <dbReference type="SAM" id="MobiDB-lite"/>
    </source>
</evidence>
<dbReference type="PANTHER" id="PTHR15715">
    <property type="entry name" value="CENTROSOMAL PROTEIN OF 170 KDA"/>
    <property type="match status" value="1"/>
</dbReference>
<dbReference type="EMBL" id="JAPUFD010000004">
    <property type="protein sequence ID" value="MDI1486994.1"/>
    <property type="molecule type" value="Genomic_DNA"/>
</dbReference>
<dbReference type="SUPFAM" id="SSF49879">
    <property type="entry name" value="SMAD/FHA domain"/>
    <property type="match status" value="1"/>
</dbReference>
<dbReference type="AlphaFoldDB" id="A0AA43QKG8"/>
<feature type="compositionally biased region" description="Polar residues" evidence="1">
    <location>
        <begin position="125"/>
        <end position="148"/>
    </location>
</feature>
<keyword evidence="4" id="KW-1185">Reference proteome</keyword>
<feature type="compositionally biased region" description="Low complexity" evidence="1">
    <location>
        <begin position="48"/>
        <end position="60"/>
    </location>
</feature>
<feature type="region of interest" description="Disordered" evidence="1">
    <location>
        <begin position="399"/>
        <end position="495"/>
    </location>
</feature>
<evidence type="ECO:0000313" key="4">
    <source>
        <dbReference type="Proteomes" id="UP001161017"/>
    </source>
</evidence>
<feature type="compositionally biased region" description="Low complexity" evidence="1">
    <location>
        <begin position="665"/>
        <end position="675"/>
    </location>
</feature>
<dbReference type="InterPro" id="IPR000253">
    <property type="entry name" value="FHA_dom"/>
</dbReference>
<feature type="compositionally biased region" description="Pro residues" evidence="1">
    <location>
        <begin position="405"/>
        <end position="414"/>
    </location>
</feature>
<accession>A0AA43QKG8</accession>
<comment type="caution">
    <text evidence="3">The sequence shown here is derived from an EMBL/GenBank/DDBJ whole genome shotgun (WGS) entry which is preliminary data.</text>
</comment>
<feature type="compositionally biased region" description="Polar residues" evidence="1">
    <location>
        <begin position="74"/>
        <end position="85"/>
    </location>
</feature>
<dbReference type="Proteomes" id="UP001161017">
    <property type="component" value="Unassembled WGS sequence"/>
</dbReference>
<dbReference type="PANTHER" id="PTHR15715:SF37">
    <property type="entry name" value="LD47843P"/>
    <property type="match status" value="1"/>
</dbReference>
<dbReference type="InterPro" id="IPR051176">
    <property type="entry name" value="Cent_Immune-Sig_Mod"/>
</dbReference>
<feature type="compositionally biased region" description="Low complexity" evidence="1">
    <location>
        <begin position="713"/>
        <end position="733"/>
    </location>
</feature>
<feature type="compositionally biased region" description="Basic and acidic residues" evidence="1">
    <location>
        <begin position="687"/>
        <end position="711"/>
    </location>
</feature>
<feature type="compositionally biased region" description="Basic and acidic residues" evidence="1">
    <location>
        <begin position="526"/>
        <end position="544"/>
    </location>
</feature>
<dbReference type="Pfam" id="PF00498">
    <property type="entry name" value="FHA"/>
    <property type="match status" value="1"/>
</dbReference>
<dbReference type="PROSITE" id="PS50006">
    <property type="entry name" value="FHA_DOMAIN"/>
    <property type="match status" value="1"/>
</dbReference>
<feature type="region of interest" description="Disordered" evidence="1">
    <location>
        <begin position="1"/>
        <end position="160"/>
    </location>
</feature>
<proteinExistence type="predicted"/>
<sequence>MTAVASPPSVQPLPRWDAVRNGGENMESLSAEEVTRSFLPRKTPQRQNSSSSTSTNPSSSAPIVDSTPEAPAHSISNTDSNATNGDQGGWGPRKKATKMWPAQKADSARNQLPAPPSSGQSAASTMNPLMQQPSSGSLAQQSQPQQNGNRREHTAAQRSDATAILALKPLTGTFERKHIVVPFFPEVQKIGRQTNQKTIPMLSNGYFDSKVLSRQHAEVWADRNGKIWIRDVKSSNGTFVNGVRLSQENKESDPHELREGDTLELGIDIVSEDQKSIVHHKVSAKVELAGLYNTAPNTLDMMHLDPATGQPLMGDPTIQQSSHLRGRGGSQDSINGNGRMAGPAGMPGNNANILSGQRQMNAWMNPTSMEHVVKRLALKRAKQQSHDLNRTSEFFTSLLNREPGQEPPKSPPKIAPEAKQSVDVSAAPPIVAAVSPFSQPPAPPPSQPLPEKPDSARFTNPESFQNPGLRRTETERPSSTMGSPTRPESQGGQIVPLLEALKSARQEIDSQGDRMKYLEGALKQERKARELAEQRARALSKDHPGLANGTGEEDSSGPPLDSLELIDKHLPNGHLEIGQDDEPARLNTSPSMETLRESPGTMDQSSTQDPSPTTIQDRYDLLKQEFDDMKVLMEKYKRRADEAEQSQRRFAERVENIRAGRRPDSSTTSPTSNHSLSRDSNLIGSDHNSRADDDGESHWSKGEGTSDEKKSNHSLWPSSLSSQTQQTGLSNGSALGPTSPSALQDLEKTVLDILQQQQQQQSPAAVSQNTTSIGQRAGRNNKLSQSAPYVSMVGVVLIGVGLMTWLNGWQNGGGGGVGGPPNGKVLE</sequence>
<feature type="compositionally biased region" description="Polar residues" evidence="1">
    <location>
        <begin position="762"/>
        <end position="774"/>
    </location>
</feature>
<feature type="region of interest" description="Disordered" evidence="1">
    <location>
        <begin position="526"/>
        <end position="617"/>
    </location>
</feature>
<dbReference type="GO" id="GO:0005737">
    <property type="term" value="C:cytoplasm"/>
    <property type="evidence" value="ECO:0007669"/>
    <property type="project" value="TreeGrafter"/>
</dbReference>
<feature type="compositionally biased region" description="Polar residues" evidence="1">
    <location>
        <begin position="601"/>
        <end position="616"/>
    </location>
</feature>
<name>A0AA43QKG8_9LECA</name>
<organism evidence="3 4">
    <name type="scientific">Ramalina farinacea</name>
    <dbReference type="NCBI Taxonomy" id="258253"/>
    <lineage>
        <taxon>Eukaryota</taxon>
        <taxon>Fungi</taxon>
        <taxon>Dikarya</taxon>
        <taxon>Ascomycota</taxon>
        <taxon>Pezizomycotina</taxon>
        <taxon>Lecanoromycetes</taxon>
        <taxon>OSLEUM clade</taxon>
        <taxon>Lecanoromycetidae</taxon>
        <taxon>Lecanorales</taxon>
        <taxon>Lecanorineae</taxon>
        <taxon>Ramalinaceae</taxon>
        <taxon>Ramalina</taxon>
    </lineage>
</organism>
<feature type="compositionally biased region" description="Basic and acidic residues" evidence="1">
    <location>
        <begin position="638"/>
        <end position="664"/>
    </location>
</feature>
<feature type="region of interest" description="Disordered" evidence="1">
    <location>
        <begin position="638"/>
        <end position="741"/>
    </location>
</feature>
<dbReference type="Gene3D" id="2.60.200.20">
    <property type="match status" value="1"/>
</dbReference>
<protein>
    <recommendedName>
        <fullName evidence="2">FHA domain-containing protein</fullName>
    </recommendedName>
</protein>
<evidence type="ECO:0000259" key="2">
    <source>
        <dbReference type="PROSITE" id="PS50006"/>
    </source>
</evidence>
<feature type="region of interest" description="Disordered" evidence="1">
    <location>
        <begin position="319"/>
        <end position="339"/>
    </location>
</feature>
<dbReference type="InterPro" id="IPR008984">
    <property type="entry name" value="SMAD_FHA_dom_sf"/>
</dbReference>
<dbReference type="CDD" id="cd22679">
    <property type="entry name" value="FHA_SLMAP"/>
    <property type="match status" value="1"/>
</dbReference>
<feature type="compositionally biased region" description="Polar residues" evidence="1">
    <location>
        <begin position="457"/>
        <end position="466"/>
    </location>
</feature>
<dbReference type="SMART" id="SM00240">
    <property type="entry name" value="FHA"/>
    <property type="match status" value="1"/>
</dbReference>
<feature type="compositionally biased region" description="Low complexity" evidence="1">
    <location>
        <begin position="421"/>
        <end position="437"/>
    </location>
</feature>
<feature type="compositionally biased region" description="Pro residues" evidence="1">
    <location>
        <begin position="438"/>
        <end position="450"/>
    </location>
</feature>
<feature type="region of interest" description="Disordered" evidence="1">
    <location>
        <begin position="755"/>
        <end position="779"/>
    </location>
</feature>
<gene>
    <name evidence="3" type="ORF">OHK93_006256</name>
</gene>
<evidence type="ECO:0000313" key="3">
    <source>
        <dbReference type="EMBL" id="MDI1486994.1"/>
    </source>
</evidence>
<feature type="compositionally biased region" description="Polar residues" evidence="1">
    <location>
        <begin position="477"/>
        <end position="492"/>
    </location>
</feature>
<feature type="domain" description="FHA" evidence="2">
    <location>
        <begin position="188"/>
        <end position="245"/>
    </location>
</feature>